<keyword evidence="4" id="KW-1185">Reference proteome</keyword>
<dbReference type="PANTHER" id="PTHR31495">
    <property type="entry name" value="PEROXYGENASE 3-RELATED"/>
    <property type="match status" value="1"/>
</dbReference>
<evidence type="ECO:0000256" key="2">
    <source>
        <dbReference type="SAM" id="Phobius"/>
    </source>
</evidence>
<dbReference type="AlphaFoldDB" id="A0A165CSQ5"/>
<accession>A0A165CSQ5</accession>
<feature type="transmembrane region" description="Helical" evidence="2">
    <location>
        <begin position="94"/>
        <end position="114"/>
    </location>
</feature>
<dbReference type="InterPro" id="IPR007736">
    <property type="entry name" value="Caleosin-related"/>
</dbReference>
<organism evidence="3 4">
    <name type="scientific">Laetiporus sulphureus 93-53</name>
    <dbReference type="NCBI Taxonomy" id="1314785"/>
    <lineage>
        <taxon>Eukaryota</taxon>
        <taxon>Fungi</taxon>
        <taxon>Dikarya</taxon>
        <taxon>Basidiomycota</taxon>
        <taxon>Agaricomycotina</taxon>
        <taxon>Agaricomycetes</taxon>
        <taxon>Polyporales</taxon>
        <taxon>Laetiporus</taxon>
    </lineage>
</organism>
<dbReference type="RefSeq" id="XP_040761110.1">
    <property type="nucleotide sequence ID" value="XM_040904832.1"/>
</dbReference>
<dbReference type="Proteomes" id="UP000076871">
    <property type="component" value="Unassembled WGS sequence"/>
</dbReference>
<evidence type="ECO:0000313" key="4">
    <source>
        <dbReference type="Proteomes" id="UP000076871"/>
    </source>
</evidence>
<proteinExistence type="inferred from homology"/>
<dbReference type="InParanoid" id="A0A165CSQ5"/>
<protein>
    <submittedName>
        <fullName evidence="3">Caleosin-domain-containing protein</fullName>
    </submittedName>
</protein>
<keyword evidence="2" id="KW-0472">Membrane</keyword>
<dbReference type="GeneID" id="63821862"/>
<dbReference type="Pfam" id="PF05042">
    <property type="entry name" value="Caleosin"/>
    <property type="match status" value="1"/>
</dbReference>
<sequence length="270" mass="30568">MSNGNGNVSHLNVTAEHAPVTFERPYRLDTDQFIEKPFVARASYAPSVEHPSGTVPYARKHKDWSVMQQHVMFWDRDGDGEIWPLDTFIGFRELGFNILFCLFAVFVINGTFSFPSRLAHSYLPDPFFRVYVSGIHKDKHGSDTGVYDNEGRFIPSRFEDIFTKYASATEPNLTTPATSLNLREVYNMTAGQRLAVDPFGWGAAIFEWSTTCLLIQKDGRVEKDDLRRLYDGSLFYEIRGRRQSGEGWNKGWGLGGDGFIGGEKVLPFGL</sequence>
<keyword evidence="2" id="KW-1133">Transmembrane helix</keyword>
<reference evidence="3 4" key="1">
    <citation type="journal article" date="2016" name="Mol. Biol. Evol.">
        <title>Comparative Genomics of Early-Diverging Mushroom-Forming Fungi Provides Insights into the Origins of Lignocellulose Decay Capabilities.</title>
        <authorList>
            <person name="Nagy L.G."/>
            <person name="Riley R."/>
            <person name="Tritt A."/>
            <person name="Adam C."/>
            <person name="Daum C."/>
            <person name="Floudas D."/>
            <person name="Sun H."/>
            <person name="Yadav J.S."/>
            <person name="Pangilinan J."/>
            <person name="Larsson K.H."/>
            <person name="Matsuura K."/>
            <person name="Barry K."/>
            <person name="Labutti K."/>
            <person name="Kuo R."/>
            <person name="Ohm R.A."/>
            <person name="Bhattacharya S.S."/>
            <person name="Shirouzu T."/>
            <person name="Yoshinaga Y."/>
            <person name="Martin F.M."/>
            <person name="Grigoriev I.V."/>
            <person name="Hibbett D.S."/>
        </authorList>
    </citation>
    <scope>NUCLEOTIDE SEQUENCE [LARGE SCALE GENOMIC DNA]</scope>
    <source>
        <strain evidence="3 4">93-53</strain>
    </source>
</reference>
<name>A0A165CSQ5_9APHY</name>
<evidence type="ECO:0000256" key="1">
    <source>
        <dbReference type="ARBA" id="ARBA00006765"/>
    </source>
</evidence>
<dbReference type="EMBL" id="KV427644">
    <property type="protein sequence ID" value="KZT03370.1"/>
    <property type="molecule type" value="Genomic_DNA"/>
</dbReference>
<gene>
    <name evidence="3" type="ORF">LAESUDRAFT_659854</name>
</gene>
<dbReference type="GO" id="GO:0005509">
    <property type="term" value="F:calcium ion binding"/>
    <property type="evidence" value="ECO:0007669"/>
    <property type="project" value="TreeGrafter"/>
</dbReference>
<evidence type="ECO:0000313" key="3">
    <source>
        <dbReference type="EMBL" id="KZT03370.1"/>
    </source>
</evidence>
<dbReference type="GO" id="GO:0004497">
    <property type="term" value="F:monooxygenase activity"/>
    <property type="evidence" value="ECO:0007669"/>
    <property type="project" value="TreeGrafter"/>
</dbReference>
<dbReference type="OrthoDB" id="640742at2759"/>
<dbReference type="PANTHER" id="PTHR31495:SF0">
    <property type="entry name" value="BINDING PROTEIN CALEOSIN, PUTATIVE (AFU_ORTHOLOGUE AFUA_5G13750)-RELATED"/>
    <property type="match status" value="1"/>
</dbReference>
<dbReference type="STRING" id="1314785.A0A165CSQ5"/>
<comment type="similarity">
    <text evidence="1">Belongs to the caleosin family.</text>
</comment>
<keyword evidence="2" id="KW-0812">Transmembrane</keyword>